<evidence type="ECO:0000313" key="1">
    <source>
        <dbReference type="EMBL" id="MFC5744829.1"/>
    </source>
</evidence>
<dbReference type="Proteomes" id="UP001596074">
    <property type="component" value="Unassembled WGS sequence"/>
</dbReference>
<comment type="caution">
    <text evidence="1">The sequence shown here is derived from an EMBL/GenBank/DDBJ whole genome shotgun (WGS) entry which is preliminary data.</text>
</comment>
<dbReference type="EMBL" id="JBHSON010000004">
    <property type="protein sequence ID" value="MFC5744829.1"/>
    <property type="molecule type" value="Genomic_DNA"/>
</dbReference>
<keyword evidence="2" id="KW-1185">Reference proteome</keyword>
<reference evidence="2" key="1">
    <citation type="journal article" date="2019" name="Int. J. Syst. Evol. Microbiol.">
        <title>The Global Catalogue of Microorganisms (GCM) 10K type strain sequencing project: providing services to taxonomists for standard genome sequencing and annotation.</title>
        <authorList>
            <consortium name="The Broad Institute Genomics Platform"/>
            <consortium name="The Broad Institute Genome Sequencing Center for Infectious Disease"/>
            <person name="Wu L."/>
            <person name="Ma J."/>
        </authorList>
    </citation>
    <scope>NUCLEOTIDE SEQUENCE [LARGE SCALE GENOMIC DNA]</scope>
    <source>
        <strain evidence="2">KCTC 42087</strain>
    </source>
</reference>
<protein>
    <submittedName>
        <fullName evidence="1">Uncharacterized protein</fullName>
    </submittedName>
</protein>
<accession>A0ABW0ZNG9</accession>
<evidence type="ECO:0000313" key="2">
    <source>
        <dbReference type="Proteomes" id="UP001596074"/>
    </source>
</evidence>
<proteinExistence type="predicted"/>
<sequence>MAQLNVQAVTRAGTGLNPTYVTASGGGDTVRTGPRTFLHVKNGHSSPQTVTIVTPGTYNGLAVDDLEIAVPNAGERMIGPIDDTFRASTGLASITYSGTTSLTIAAIRI</sequence>
<name>A0ABW0ZNG9_9ACTN</name>
<organism evidence="1 2">
    <name type="scientific">Actinomadura rugatobispora</name>
    <dbReference type="NCBI Taxonomy" id="1994"/>
    <lineage>
        <taxon>Bacteria</taxon>
        <taxon>Bacillati</taxon>
        <taxon>Actinomycetota</taxon>
        <taxon>Actinomycetes</taxon>
        <taxon>Streptosporangiales</taxon>
        <taxon>Thermomonosporaceae</taxon>
        <taxon>Actinomadura</taxon>
    </lineage>
</organism>
<gene>
    <name evidence="1" type="ORF">ACFPZN_04290</name>
</gene>
<dbReference type="RefSeq" id="WP_378280332.1">
    <property type="nucleotide sequence ID" value="NZ_JBHSON010000004.1"/>
</dbReference>